<sequence>LEKHFEETGFSLTPDTTLPEFSSAAKAMTDKLEIKDSDLNLVYEKMHASAVRTHKEKLREQEKRQRAKEEDFRYFLKRFVPRLLPHQSWEEVRELLSNSVEYKLLDTDTQREAVYRQFQDEVHSRKMEATERELSSMNTDSTGGQPPSNDAIDVEEGEMVD</sequence>
<proteinExistence type="predicted"/>
<feature type="compositionally biased region" description="Polar residues" evidence="1">
    <location>
        <begin position="135"/>
        <end position="148"/>
    </location>
</feature>
<feature type="compositionally biased region" description="Acidic residues" evidence="1">
    <location>
        <begin position="152"/>
        <end position="161"/>
    </location>
</feature>
<organism evidence="3 4">
    <name type="scientific">Dispira parvispora</name>
    <dbReference type="NCBI Taxonomy" id="1520584"/>
    <lineage>
        <taxon>Eukaryota</taxon>
        <taxon>Fungi</taxon>
        <taxon>Fungi incertae sedis</taxon>
        <taxon>Zoopagomycota</taxon>
        <taxon>Kickxellomycotina</taxon>
        <taxon>Dimargaritomycetes</taxon>
        <taxon>Dimargaritales</taxon>
        <taxon>Dimargaritaceae</taxon>
        <taxon>Dispira</taxon>
    </lineage>
</organism>
<name>A0A9W8E4L2_9FUNG</name>
<dbReference type="InterPro" id="IPR036517">
    <property type="entry name" value="FF_domain_sf"/>
</dbReference>
<dbReference type="Gene3D" id="1.10.10.440">
    <property type="entry name" value="FF domain"/>
    <property type="match status" value="1"/>
</dbReference>
<evidence type="ECO:0000259" key="2">
    <source>
        <dbReference type="PROSITE" id="PS51676"/>
    </source>
</evidence>
<keyword evidence="4" id="KW-1185">Reference proteome</keyword>
<feature type="compositionally biased region" description="Basic and acidic residues" evidence="1">
    <location>
        <begin position="122"/>
        <end position="134"/>
    </location>
</feature>
<dbReference type="PROSITE" id="PS51676">
    <property type="entry name" value="FF"/>
    <property type="match status" value="1"/>
</dbReference>
<gene>
    <name evidence="3" type="ORF">IWQ62_006136</name>
</gene>
<dbReference type="AlphaFoldDB" id="A0A9W8E4L2"/>
<dbReference type="SMART" id="SM00441">
    <property type="entry name" value="FF"/>
    <property type="match status" value="1"/>
</dbReference>
<reference evidence="3" key="1">
    <citation type="submission" date="2022-07" db="EMBL/GenBank/DDBJ databases">
        <title>Phylogenomic reconstructions and comparative analyses of Kickxellomycotina fungi.</title>
        <authorList>
            <person name="Reynolds N.K."/>
            <person name="Stajich J.E."/>
            <person name="Barry K."/>
            <person name="Grigoriev I.V."/>
            <person name="Crous P."/>
            <person name="Smith M.E."/>
        </authorList>
    </citation>
    <scope>NUCLEOTIDE SEQUENCE</scope>
    <source>
        <strain evidence="3">RSA 1196</strain>
    </source>
</reference>
<dbReference type="SUPFAM" id="SSF81698">
    <property type="entry name" value="FF domain"/>
    <property type="match status" value="1"/>
</dbReference>
<dbReference type="EMBL" id="JANBPY010003070">
    <property type="protein sequence ID" value="KAJ1952819.1"/>
    <property type="molecule type" value="Genomic_DNA"/>
</dbReference>
<comment type="caution">
    <text evidence="3">The sequence shown here is derived from an EMBL/GenBank/DDBJ whole genome shotgun (WGS) entry which is preliminary data.</text>
</comment>
<feature type="non-terminal residue" evidence="3">
    <location>
        <position position="1"/>
    </location>
</feature>
<evidence type="ECO:0000256" key="1">
    <source>
        <dbReference type="SAM" id="MobiDB-lite"/>
    </source>
</evidence>
<evidence type="ECO:0000313" key="4">
    <source>
        <dbReference type="Proteomes" id="UP001150925"/>
    </source>
</evidence>
<dbReference type="Proteomes" id="UP001150925">
    <property type="component" value="Unassembled WGS sequence"/>
</dbReference>
<feature type="domain" description="FF" evidence="2">
    <location>
        <begin position="65"/>
        <end position="121"/>
    </location>
</feature>
<feature type="region of interest" description="Disordered" evidence="1">
    <location>
        <begin position="122"/>
        <end position="161"/>
    </location>
</feature>
<evidence type="ECO:0000313" key="3">
    <source>
        <dbReference type="EMBL" id="KAJ1952819.1"/>
    </source>
</evidence>
<dbReference type="OrthoDB" id="187617at2759"/>
<dbReference type="InterPro" id="IPR002713">
    <property type="entry name" value="FF_domain"/>
</dbReference>
<accession>A0A9W8E4L2</accession>
<protein>
    <recommendedName>
        <fullName evidence="2">FF domain-containing protein</fullName>
    </recommendedName>
</protein>